<dbReference type="SUPFAM" id="SSF46785">
    <property type="entry name" value="Winged helix' DNA-binding domain"/>
    <property type="match status" value="1"/>
</dbReference>
<dbReference type="Pfam" id="PF07702">
    <property type="entry name" value="UTRA"/>
    <property type="match status" value="1"/>
</dbReference>
<protein>
    <submittedName>
        <fullName evidence="5">Transcriptional regulator, GntR family</fullName>
    </submittedName>
</protein>
<evidence type="ECO:0000256" key="3">
    <source>
        <dbReference type="ARBA" id="ARBA00023163"/>
    </source>
</evidence>
<dbReference type="PROSITE" id="PS50949">
    <property type="entry name" value="HTH_GNTR"/>
    <property type="match status" value="1"/>
</dbReference>
<organism evidence="5 6">
    <name type="scientific">Jatrophihabitans endophyticus</name>
    <dbReference type="NCBI Taxonomy" id="1206085"/>
    <lineage>
        <taxon>Bacteria</taxon>
        <taxon>Bacillati</taxon>
        <taxon>Actinomycetota</taxon>
        <taxon>Actinomycetes</taxon>
        <taxon>Jatrophihabitantales</taxon>
        <taxon>Jatrophihabitantaceae</taxon>
        <taxon>Jatrophihabitans</taxon>
    </lineage>
</organism>
<dbReference type="InterPro" id="IPR036388">
    <property type="entry name" value="WH-like_DNA-bd_sf"/>
</dbReference>
<evidence type="ECO:0000256" key="2">
    <source>
        <dbReference type="ARBA" id="ARBA00023125"/>
    </source>
</evidence>
<evidence type="ECO:0000259" key="4">
    <source>
        <dbReference type="PROSITE" id="PS50949"/>
    </source>
</evidence>
<dbReference type="InterPro" id="IPR011663">
    <property type="entry name" value="UTRA"/>
</dbReference>
<name>A0A1M5SSF5_9ACTN</name>
<dbReference type="InterPro" id="IPR028978">
    <property type="entry name" value="Chorismate_lyase_/UTRA_dom_sf"/>
</dbReference>
<dbReference type="SUPFAM" id="SSF64288">
    <property type="entry name" value="Chorismate lyase-like"/>
    <property type="match status" value="1"/>
</dbReference>
<dbReference type="InterPro" id="IPR001034">
    <property type="entry name" value="DeoR_HTH"/>
</dbReference>
<dbReference type="InterPro" id="IPR050679">
    <property type="entry name" value="Bact_HTH_transcr_reg"/>
</dbReference>
<dbReference type="InterPro" id="IPR000524">
    <property type="entry name" value="Tscrpt_reg_HTH_GntR"/>
</dbReference>
<dbReference type="STRING" id="1206085.SAMN05443575_3788"/>
<evidence type="ECO:0000256" key="1">
    <source>
        <dbReference type="ARBA" id="ARBA00023015"/>
    </source>
</evidence>
<keyword evidence="2" id="KW-0238">DNA-binding</keyword>
<accession>A0A1M5SSF5</accession>
<dbReference type="GO" id="GO:0045892">
    <property type="term" value="P:negative regulation of DNA-templated transcription"/>
    <property type="evidence" value="ECO:0007669"/>
    <property type="project" value="TreeGrafter"/>
</dbReference>
<dbReference type="RefSeq" id="WP_200800313.1">
    <property type="nucleotide sequence ID" value="NZ_FQVU01000006.1"/>
</dbReference>
<dbReference type="Proteomes" id="UP000186132">
    <property type="component" value="Unassembled WGS sequence"/>
</dbReference>
<keyword evidence="1" id="KW-0805">Transcription regulation</keyword>
<dbReference type="GO" id="GO:0003700">
    <property type="term" value="F:DNA-binding transcription factor activity"/>
    <property type="evidence" value="ECO:0007669"/>
    <property type="project" value="InterPro"/>
</dbReference>
<proteinExistence type="predicted"/>
<keyword evidence="3" id="KW-0804">Transcription</keyword>
<reference evidence="6" key="1">
    <citation type="submission" date="2016-11" db="EMBL/GenBank/DDBJ databases">
        <authorList>
            <person name="Varghese N."/>
            <person name="Submissions S."/>
        </authorList>
    </citation>
    <scope>NUCLEOTIDE SEQUENCE [LARGE SCALE GENOMIC DNA]</scope>
    <source>
        <strain evidence="6">DSM 45627</strain>
    </source>
</reference>
<dbReference type="EMBL" id="FQVU01000006">
    <property type="protein sequence ID" value="SHH40863.1"/>
    <property type="molecule type" value="Genomic_DNA"/>
</dbReference>
<sequence length="238" mass="26101">MPIRADQVERYVRDLAEQLGPGAVLPGERELAHSCGVSRMTVRRALDELEERRVVERRHGAGTFVRRPAAAQPLMATSFHEDMRRRGFAPASSLVDTGTQRASAGLAAQLEIAEGDPVLVVRRLRLADADPIALETLHVPVDRTPGLAGEDLADGSYYAVLRERFGRRVASGRQTVSPVVPPTADTDLLGVPTGTAVFRFVRISRDHHGDVVELVDALYRADRYLIEVDILPPSEGKR</sequence>
<dbReference type="PRINTS" id="PR00037">
    <property type="entry name" value="HTHLACR"/>
</dbReference>
<gene>
    <name evidence="5" type="ORF">SAMN05443575_3788</name>
</gene>
<dbReference type="SMART" id="SM00866">
    <property type="entry name" value="UTRA"/>
    <property type="match status" value="1"/>
</dbReference>
<evidence type="ECO:0000313" key="6">
    <source>
        <dbReference type="Proteomes" id="UP000186132"/>
    </source>
</evidence>
<dbReference type="InterPro" id="IPR036390">
    <property type="entry name" value="WH_DNA-bd_sf"/>
</dbReference>
<keyword evidence="6" id="KW-1185">Reference proteome</keyword>
<evidence type="ECO:0000313" key="5">
    <source>
        <dbReference type="EMBL" id="SHH40863.1"/>
    </source>
</evidence>
<dbReference type="PRINTS" id="PR00035">
    <property type="entry name" value="HTHGNTR"/>
</dbReference>
<dbReference type="PANTHER" id="PTHR44846">
    <property type="entry name" value="MANNOSYL-D-GLYCERATE TRANSPORT/METABOLISM SYSTEM REPRESSOR MNGR-RELATED"/>
    <property type="match status" value="1"/>
</dbReference>
<dbReference type="PANTHER" id="PTHR44846:SF1">
    <property type="entry name" value="MANNOSYL-D-GLYCERATE TRANSPORT_METABOLISM SYSTEM REPRESSOR MNGR-RELATED"/>
    <property type="match status" value="1"/>
</dbReference>
<dbReference type="GO" id="GO:0003677">
    <property type="term" value="F:DNA binding"/>
    <property type="evidence" value="ECO:0007669"/>
    <property type="project" value="UniProtKB-KW"/>
</dbReference>
<dbReference type="Gene3D" id="3.40.1410.10">
    <property type="entry name" value="Chorismate lyase-like"/>
    <property type="match status" value="1"/>
</dbReference>
<dbReference type="Pfam" id="PF00392">
    <property type="entry name" value="GntR"/>
    <property type="match status" value="1"/>
</dbReference>
<dbReference type="SMART" id="SM00345">
    <property type="entry name" value="HTH_GNTR"/>
    <property type="match status" value="1"/>
</dbReference>
<dbReference type="Gene3D" id="1.10.10.10">
    <property type="entry name" value="Winged helix-like DNA-binding domain superfamily/Winged helix DNA-binding domain"/>
    <property type="match status" value="1"/>
</dbReference>
<dbReference type="CDD" id="cd07377">
    <property type="entry name" value="WHTH_GntR"/>
    <property type="match status" value="1"/>
</dbReference>
<feature type="domain" description="HTH gntR-type" evidence="4">
    <location>
        <begin position="1"/>
        <end position="68"/>
    </location>
</feature>
<dbReference type="AlphaFoldDB" id="A0A1M5SSF5"/>